<evidence type="ECO:0000259" key="2">
    <source>
        <dbReference type="SMART" id="SM00922"/>
    </source>
</evidence>
<dbReference type="Gene3D" id="3.20.20.120">
    <property type="entry name" value="Enolase-like C-terminal domain"/>
    <property type="match status" value="1"/>
</dbReference>
<dbReference type="EMBL" id="FONA01000018">
    <property type="protein sequence ID" value="SFE77947.1"/>
    <property type="molecule type" value="Genomic_DNA"/>
</dbReference>
<dbReference type="InParanoid" id="A0A1I2DBQ8"/>
<dbReference type="eggNOG" id="COG4948">
    <property type="taxonomic scope" value="Bacteria"/>
</dbReference>
<dbReference type="CDD" id="cd03320">
    <property type="entry name" value="OSBS"/>
    <property type="match status" value="1"/>
</dbReference>
<dbReference type="PROSITE" id="PS00909">
    <property type="entry name" value="MR_MLE_2"/>
    <property type="match status" value="1"/>
</dbReference>
<evidence type="ECO:0000313" key="3">
    <source>
        <dbReference type="EMBL" id="SFE77947.1"/>
    </source>
</evidence>
<organism evidence="3 4">
    <name type="scientific">Thermophagus xiamenensis</name>
    <dbReference type="NCBI Taxonomy" id="385682"/>
    <lineage>
        <taxon>Bacteria</taxon>
        <taxon>Pseudomonadati</taxon>
        <taxon>Bacteroidota</taxon>
        <taxon>Bacteroidia</taxon>
        <taxon>Marinilabiliales</taxon>
        <taxon>Marinilabiliaceae</taxon>
        <taxon>Thermophagus</taxon>
    </lineage>
</organism>
<dbReference type="InterPro" id="IPR018110">
    <property type="entry name" value="Mandel_Rmase/mucon_lact_enz_CS"/>
</dbReference>
<dbReference type="GO" id="GO:0046872">
    <property type="term" value="F:metal ion binding"/>
    <property type="evidence" value="ECO:0007669"/>
    <property type="project" value="UniProtKB-KW"/>
</dbReference>
<dbReference type="InterPro" id="IPR029065">
    <property type="entry name" value="Enolase_C-like"/>
</dbReference>
<dbReference type="InterPro" id="IPR036849">
    <property type="entry name" value="Enolase-like_C_sf"/>
</dbReference>
<dbReference type="SMART" id="SM00922">
    <property type="entry name" value="MR_MLE"/>
    <property type="match status" value="1"/>
</dbReference>
<reference evidence="3 4" key="1">
    <citation type="submission" date="2016-10" db="EMBL/GenBank/DDBJ databases">
        <authorList>
            <person name="de Groot N.N."/>
        </authorList>
    </citation>
    <scope>NUCLEOTIDE SEQUENCE [LARGE SCALE GENOMIC DNA]</scope>
    <source>
        <strain evidence="3 4">DSM 19012</strain>
    </source>
</reference>
<dbReference type="SFLD" id="SFLDS00001">
    <property type="entry name" value="Enolase"/>
    <property type="match status" value="1"/>
</dbReference>
<evidence type="ECO:0000256" key="1">
    <source>
        <dbReference type="ARBA" id="ARBA00022723"/>
    </source>
</evidence>
<gene>
    <name evidence="3" type="ORF">SAMN05444380_11858</name>
</gene>
<dbReference type="SFLD" id="SFLDF00009">
    <property type="entry name" value="o-succinylbenzoate_synthase"/>
    <property type="match status" value="1"/>
</dbReference>
<dbReference type="PANTHER" id="PTHR48073:SF2">
    <property type="entry name" value="O-SUCCINYLBENZOATE SYNTHASE"/>
    <property type="match status" value="1"/>
</dbReference>
<evidence type="ECO:0000313" key="4">
    <source>
        <dbReference type="Proteomes" id="UP000181976"/>
    </source>
</evidence>
<keyword evidence="1" id="KW-0479">Metal-binding</keyword>
<dbReference type="InterPro" id="IPR013342">
    <property type="entry name" value="Mandelate_racemase_C"/>
</dbReference>
<dbReference type="SUPFAM" id="SSF51604">
    <property type="entry name" value="Enolase C-terminal domain-like"/>
    <property type="match status" value="1"/>
</dbReference>
<dbReference type="SUPFAM" id="SSF54826">
    <property type="entry name" value="Enolase N-terminal domain-like"/>
    <property type="match status" value="1"/>
</dbReference>
<dbReference type="RefSeq" id="WP_010526081.1">
    <property type="nucleotide sequence ID" value="NZ_AFSL01000003.1"/>
</dbReference>
<dbReference type="STRING" id="385682.SAMN05444380_11858"/>
<dbReference type="OrthoDB" id="9766759at2"/>
<dbReference type="Pfam" id="PF13378">
    <property type="entry name" value="MR_MLE_C"/>
    <property type="match status" value="1"/>
</dbReference>
<dbReference type="Proteomes" id="UP000181976">
    <property type="component" value="Unassembled WGS sequence"/>
</dbReference>
<sequence>MLKAEYKPYTLKFKTPGGTSRGVLTQKSGWFIYLYHANNPLKKGIGECSILPKLSPDDKPGIEDKIKFVCENIDSLQDRYHEVLKDWPAVRFAVETAMIDLKGSKSGILYPSDFTQGKCGIPINGLIWMGTIDYMLQQIEDKIEAGFTCLKMKIGALDFEAEYKILQQLRKRFSKEFLELRVDANGAFTPAEAPGILERLAKLDIHSIEQPIMAGQWQEMALLCENTPLPIALDEELIGVFEIDEKRKLAETIRPQYLILKPGLLGGFKASLEWIEVANQINAGWWVTSALESNIGLNAIAQWTFTLNNPMPQGLGTGQVFTNNVTVPLFIKNGQLWRHA</sequence>
<dbReference type="GO" id="GO:0016854">
    <property type="term" value="F:racemase and epimerase activity"/>
    <property type="evidence" value="ECO:0007669"/>
    <property type="project" value="UniProtKB-ARBA"/>
</dbReference>
<dbReference type="InterPro" id="IPR029017">
    <property type="entry name" value="Enolase-like_N"/>
</dbReference>
<accession>A0A1I2DBQ8</accession>
<dbReference type="SFLD" id="SFLDG00180">
    <property type="entry name" value="muconate_cycloisomerase"/>
    <property type="match status" value="1"/>
</dbReference>
<keyword evidence="4" id="KW-1185">Reference proteome</keyword>
<dbReference type="GO" id="GO:0009063">
    <property type="term" value="P:amino acid catabolic process"/>
    <property type="evidence" value="ECO:0007669"/>
    <property type="project" value="InterPro"/>
</dbReference>
<dbReference type="PANTHER" id="PTHR48073">
    <property type="entry name" value="O-SUCCINYLBENZOATE SYNTHASE-RELATED"/>
    <property type="match status" value="1"/>
</dbReference>
<feature type="domain" description="Mandelate racemase/muconate lactonizing enzyme C-terminal" evidence="2">
    <location>
        <begin position="132"/>
        <end position="230"/>
    </location>
</feature>
<dbReference type="Gene3D" id="3.30.390.10">
    <property type="entry name" value="Enolase-like, N-terminal domain"/>
    <property type="match status" value="1"/>
</dbReference>
<name>A0A1I2DBQ8_9BACT</name>
<protein>
    <submittedName>
        <fullName evidence="3">O-succinylbenzoate synthase</fullName>
    </submittedName>
</protein>
<proteinExistence type="predicted"/>
<dbReference type="AlphaFoldDB" id="A0A1I2DBQ8"/>